<feature type="chain" id="PRO_5042011408" evidence="2">
    <location>
        <begin position="25"/>
        <end position="173"/>
    </location>
</feature>
<evidence type="ECO:0000313" key="4">
    <source>
        <dbReference type="Proteomes" id="UP001204953"/>
    </source>
</evidence>
<protein>
    <submittedName>
        <fullName evidence="3">Uncharacterized protein</fullName>
    </submittedName>
</protein>
<dbReference type="RefSeq" id="WP_254011551.1">
    <property type="nucleotide sequence ID" value="NZ_JAMZMM010000073.1"/>
</dbReference>
<evidence type="ECO:0000313" key="3">
    <source>
        <dbReference type="EMBL" id="MCP2728757.1"/>
    </source>
</evidence>
<dbReference type="PROSITE" id="PS51257">
    <property type="entry name" value="PROKAR_LIPOPROTEIN"/>
    <property type="match status" value="1"/>
</dbReference>
<feature type="signal peptide" evidence="2">
    <location>
        <begin position="1"/>
        <end position="24"/>
    </location>
</feature>
<keyword evidence="4" id="KW-1185">Reference proteome</keyword>
<organism evidence="3 4">
    <name type="scientific">Limnofasciculus baicalensis BBK-W-15</name>
    <dbReference type="NCBI Taxonomy" id="2699891"/>
    <lineage>
        <taxon>Bacteria</taxon>
        <taxon>Bacillati</taxon>
        <taxon>Cyanobacteriota</taxon>
        <taxon>Cyanophyceae</taxon>
        <taxon>Coleofasciculales</taxon>
        <taxon>Coleofasciculaceae</taxon>
        <taxon>Limnofasciculus</taxon>
        <taxon>Limnofasciculus baicalensis</taxon>
    </lineage>
</organism>
<sequence length="173" mass="17933">MLRASKILAALSVSLLLMVTTACAAPTAAPPASTKTAPVTSVTPKDTTSAPIPAGKPVAGGQFNKFFPTNSGSYKSVFAQEKTGFAQAKLQNAGKDVAVISISDLANNPTAAKKYQASTKKVAGYPAVEVGKTQSAILVGSRYQVTVQSTTLTQGDREAWLQKFNLSGLAQLK</sequence>
<accession>A0AAE3GRR6</accession>
<dbReference type="AlphaFoldDB" id="A0AAE3GRR6"/>
<proteinExistence type="predicted"/>
<keyword evidence="2" id="KW-0732">Signal</keyword>
<reference evidence="3" key="1">
    <citation type="submission" date="2022-06" db="EMBL/GenBank/DDBJ databases">
        <title>New cyanobacteria of genus Symplocastrum in benthos of Lake Baikal.</title>
        <authorList>
            <person name="Sorokovikova E."/>
            <person name="Tikhonova I."/>
            <person name="Krasnopeev A."/>
            <person name="Evseev P."/>
            <person name="Gladkikh A."/>
            <person name="Belykh O."/>
        </authorList>
    </citation>
    <scope>NUCLEOTIDE SEQUENCE</scope>
    <source>
        <strain evidence="3">BBK-W-15</strain>
    </source>
</reference>
<feature type="region of interest" description="Disordered" evidence="1">
    <location>
        <begin position="27"/>
        <end position="54"/>
    </location>
</feature>
<evidence type="ECO:0000256" key="2">
    <source>
        <dbReference type="SAM" id="SignalP"/>
    </source>
</evidence>
<comment type="caution">
    <text evidence="3">The sequence shown here is derived from an EMBL/GenBank/DDBJ whole genome shotgun (WGS) entry which is preliminary data.</text>
</comment>
<name>A0AAE3GRR6_9CYAN</name>
<dbReference type="EMBL" id="JAMZMM010000073">
    <property type="protein sequence ID" value="MCP2728757.1"/>
    <property type="molecule type" value="Genomic_DNA"/>
</dbReference>
<feature type="compositionally biased region" description="Polar residues" evidence="1">
    <location>
        <begin position="41"/>
        <end position="50"/>
    </location>
</feature>
<dbReference type="Proteomes" id="UP001204953">
    <property type="component" value="Unassembled WGS sequence"/>
</dbReference>
<gene>
    <name evidence="3" type="ORF">NJ959_09790</name>
</gene>
<evidence type="ECO:0000256" key="1">
    <source>
        <dbReference type="SAM" id="MobiDB-lite"/>
    </source>
</evidence>
<feature type="compositionally biased region" description="Low complexity" evidence="1">
    <location>
        <begin position="27"/>
        <end position="40"/>
    </location>
</feature>